<reference evidence="1" key="2">
    <citation type="journal article" date="2015" name="Fish Shellfish Immunol.">
        <title>Early steps in the European eel (Anguilla anguilla)-Vibrio vulnificus interaction in the gills: Role of the RtxA13 toxin.</title>
        <authorList>
            <person name="Callol A."/>
            <person name="Pajuelo D."/>
            <person name="Ebbesson L."/>
            <person name="Teles M."/>
            <person name="MacKenzie S."/>
            <person name="Amaro C."/>
        </authorList>
    </citation>
    <scope>NUCLEOTIDE SEQUENCE</scope>
</reference>
<dbReference type="EMBL" id="GBXM01014552">
    <property type="protein sequence ID" value="JAH94025.1"/>
    <property type="molecule type" value="Transcribed_RNA"/>
</dbReference>
<name>A0A0E9WWK6_ANGAN</name>
<sequence length="73" mass="8521">MWKLKGVRTCQDHERRPNGRDQFWTIVKWNVKTNILKGYMSAYTIICQSRPCFFYCDFEVACVVGAVSKALVL</sequence>
<proteinExistence type="predicted"/>
<evidence type="ECO:0000313" key="1">
    <source>
        <dbReference type="EMBL" id="JAH94025.1"/>
    </source>
</evidence>
<dbReference type="AlphaFoldDB" id="A0A0E9WWK6"/>
<organism evidence="1">
    <name type="scientific">Anguilla anguilla</name>
    <name type="common">European freshwater eel</name>
    <name type="synonym">Muraena anguilla</name>
    <dbReference type="NCBI Taxonomy" id="7936"/>
    <lineage>
        <taxon>Eukaryota</taxon>
        <taxon>Metazoa</taxon>
        <taxon>Chordata</taxon>
        <taxon>Craniata</taxon>
        <taxon>Vertebrata</taxon>
        <taxon>Euteleostomi</taxon>
        <taxon>Actinopterygii</taxon>
        <taxon>Neopterygii</taxon>
        <taxon>Teleostei</taxon>
        <taxon>Anguilliformes</taxon>
        <taxon>Anguillidae</taxon>
        <taxon>Anguilla</taxon>
    </lineage>
</organism>
<accession>A0A0E9WWK6</accession>
<reference evidence="1" key="1">
    <citation type="submission" date="2014-11" db="EMBL/GenBank/DDBJ databases">
        <authorList>
            <person name="Amaro Gonzalez C."/>
        </authorList>
    </citation>
    <scope>NUCLEOTIDE SEQUENCE</scope>
</reference>
<protein>
    <submittedName>
        <fullName evidence="1">Uncharacterized protein</fullName>
    </submittedName>
</protein>